<dbReference type="EMBL" id="BSXT01001087">
    <property type="protein sequence ID" value="GMF38434.1"/>
    <property type="molecule type" value="Genomic_DNA"/>
</dbReference>
<dbReference type="Gene3D" id="3.30.420.10">
    <property type="entry name" value="Ribonuclease H-like superfamily/Ribonuclease H"/>
    <property type="match status" value="1"/>
</dbReference>
<keyword evidence="7" id="KW-0255">Endonuclease</keyword>
<comment type="function">
    <text evidence="1">The aspartyl protease (PR) mediates the proteolytic cleavages of the Gag and Gag-Pol polyproteins after assembly of the VLP.</text>
</comment>
<dbReference type="PANTHER" id="PTHR42648:SF11">
    <property type="entry name" value="TRANSPOSON TY4-P GAG-POL POLYPROTEIN"/>
    <property type="match status" value="1"/>
</dbReference>
<evidence type="ECO:0000256" key="10">
    <source>
        <dbReference type="ARBA" id="ARBA00022842"/>
    </source>
</evidence>
<dbReference type="GO" id="GO:0003676">
    <property type="term" value="F:nucleic acid binding"/>
    <property type="evidence" value="ECO:0007669"/>
    <property type="project" value="InterPro"/>
</dbReference>
<keyword evidence="4" id="KW-0540">Nuclease</keyword>
<keyword evidence="12" id="KW-0695">RNA-directed DNA polymerase</keyword>
<evidence type="ECO:0000256" key="8">
    <source>
        <dbReference type="ARBA" id="ARBA00022801"/>
    </source>
</evidence>
<keyword evidence="13" id="KW-0808">Transferase</keyword>
<keyword evidence="11" id="KW-0229">DNA integration</keyword>
<dbReference type="GO" id="GO:0015074">
    <property type="term" value="P:DNA integration"/>
    <property type="evidence" value="ECO:0007669"/>
    <property type="project" value="UniProtKB-KW"/>
</dbReference>
<evidence type="ECO:0000256" key="13">
    <source>
        <dbReference type="ARBA" id="ARBA00022932"/>
    </source>
</evidence>
<keyword evidence="3" id="KW-0645">Protease</keyword>
<dbReference type="OrthoDB" id="91303at2759"/>
<reference evidence="18" key="1">
    <citation type="submission" date="2023-04" db="EMBL/GenBank/DDBJ databases">
        <title>Phytophthora fragariaefolia NBRC 109709.</title>
        <authorList>
            <person name="Ichikawa N."/>
            <person name="Sato H."/>
            <person name="Tonouchi N."/>
        </authorList>
    </citation>
    <scope>NUCLEOTIDE SEQUENCE</scope>
    <source>
        <strain evidence="18">NBRC 109709</strain>
    </source>
</reference>
<evidence type="ECO:0000256" key="16">
    <source>
        <dbReference type="SAM" id="MobiDB-lite"/>
    </source>
</evidence>
<feature type="compositionally biased region" description="Polar residues" evidence="16">
    <location>
        <begin position="106"/>
        <end position="119"/>
    </location>
</feature>
<proteinExistence type="predicted"/>
<evidence type="ECO:0000313" key="18">
    <source>
        <dbReference type="EMBL" id="GMF38434.1"/>
    </source>
</evidence>
<evidence type="ECO:0000256" key="6">
    <source>
        <dbReference type="ARBA" id="ARBA00022741"/>
    </source>
</evidence>
<evidence type="ECO:0000256" key="2">
    <source>
        <dbReference type="ARBA" id="ARBA00022612"/>
    </source>
</evidence>
<keyword evidence="9" id="KW-0067">ATP-binding</keyword>
<evidence type="ECO:0000256" key="12">
    <source>
        <dbReference type="ARBA" id="ARBA00022918"/>
    </source>
</evidence>
<evidence type="ECO:0000313" key="19">
    <source>
        <dbReference type="Proteomes" id="UP001165121"/>
    </source>
</evidence>
<dbReference type="Proteomes" id="UP001165121">
    <property type="component" value="Unassembled WGS sequence"/>
</dbReference>
<evidence type="ECO:0000256" key="4">
    <source>
        <dbReference type="ARBA" id="ARBA00022722"/>
    </source>
</evidence>
<keyword evidence="8" id="KW-0378">Hydrolase</keyword>
<feature type="domain" description="Retrovirus-related Pol polyprotein from transposon TNT 1-94-like beta-barrel" evidence="17">
    <location>
        <begin position="127"/>
        <end position="209"/>
    </location>
</feature>
<dbReference type="GO" id="GO:0006310">
    <property type="term" value="P:DNA recombination"/>
    <property type="evidence" value="ECO:0007669"/>
    <property type="project" value="UniProtKB-KW"/>
</dbReference>
<evidence type="ECO:0000256" key="3">
    <source>
        <dbReference type="ARBA" id="ARBA00022670"/>
    </source>
</evidence>
<dbReference type="AlphaFoldDB" id="A0A9W6XHC6"/>
<dbReference type="GO" id="GO:0046872">
    <property type="term" value="F:metal ion binding"/>
    <property type="evidence" value="ECO:0007669"/>
    <property type="project" value="UniProtKB-KW"/>
</dbReference>
<name>A0A9W6XHC6_9STRA</name>
<dbReference type="GO" id="GO:0005524">
    <property type="term" value="F:ATP binding"/>
    <property type="evidence" value="ECO:0007669"/>
    <property type="project" value="UniProtKB-KW"/>
</dbReference>
<sequence>MKYEDLKQSFEGNVRDIQAQERYTLSKETPETSATKNERALCQGLQKHLQHGRVKAGTVLPANFVFKGNSKRDHPYRNSKNWNQGRSNGNGHKNRQDKNNGGGRHQNGSGRPSLTTQANVELDPTCTIDSGCTHHMTHESHWFAHIATSGGSITVRGKNQIPIEGIGRVELVVIDSNGNPKTLTLHGVLYEPQLHFNLLSVPAAVKHDYRFNFDRKQCAMQTDQRFKQKAPMANNSDLYRFYAKPMVNSTALEATYYDIQRLQADNAKEFDKLGRISFKKYGTHAQFTNAFTPQQNGVAERRMPTIMERVRVLLLDGKLPKRQWAECHDTDKYDTEFQNGWTYPV</sequence>
<gene>
    <name evidence="18" type="ORF">Pfra01_001108500</name>
</gene>
<evidence type="ECO:0000256" key="5">
    <source>
        <dbReference type="ARBA" id="ARBA00022723"/>
    </source>
</evidence>
<accession>A0A9W6XHC6</accession>
<protein>
    <submittedName>
        <fullName evidence="18">Unnamed protein product</fullName>
    </submittedName>
</protein>
<keyword evidence="5" id="KW-0479">Metal-binding</keyword>
<dbReference type="PANTHER" id="PTHR42648">
    <property type="entry name" value="TRANSPOSASE, PUTATIVE-RELATED"/>
    <property type="match status" value="1"/>
</dbReference>
<dbReference type="GO" id="GO:0003887">
    <property type="term" value="F:DNA-directed DNA polymerase activity"/>
    <property type="evidence" value="ECO:0007669"/>
    <property type="project" value="UniProtKB-KW"/>
</dbReference>
<evidence type="ECO:0000256" key="1">
    <source>
        <dbReference type="ARBA" id="ARBA00002180"/>
    </source>
</evidence>
<feature type="compositionally biased region" description="Polar residues" evidence="16">
    <location>
        <begin position="78"/>
        <end position="91"/>
    </location>
</feature>
<dbReference type="InterPro" id="IPR039537">
    <property type="entry name" value="Retrotran_Ty1/copia-like"/>
</dbReference>
<evidence type="ECO:0000256" key="9">
    <source>
        <dbReference type="ARBA" id="ARBA00022840"/>
    </source>
</evidence>
<dbReference type="GO" id="GO:0006508">
    <property type="term" value="P:proteolysis"/>
    <property type="evidence" value="ECO:0007669"/>
    <property type="project" value="UniProtKB-KW"/>
</dbReference>
<comment type="caution">
    <text evidence="18">The sequence shown here is derived from an EMBL/GenBank/DDBJ whole genome shotgun (WGS) entry which is preliminary data.</text>
</comment>
<keyword evidence="13" id="KW-0239">DNA-directed DNA polymerase</keyword>
<keyword evidence="10" id="KW-0460">Magnesium</keyword>
<keyword evidence="6" id="KW-0547">Nucleotide-binding</keyword>
<keyword evidence="15" id="KW-0233">DNA recombination</keyword>
<dbReference type="GO" id="GO:0003964">
    <property type="term" value="F:RNA-directed DNA polymerase activity"/>
    <property type="evidence" value="ECO:0007669"/>
    <property type="project" value="UniProtKB-KW"/>
</dbReference>
<keyword evidence="2" id="KW-1188">Viral release from host cell</keyword>
<feature type="region of interest" description="Disordered" evidence="16">
    <location>
        <begin position="66"/>
        <end position="119"/>
    </location>
</feature>
<dbReference type="GO" id="GO:0008233">
    <property type="term" value="F:peptidase activity"/>
    <property type="evidence" value="ECO:0007669"/>
    <property type="project" value="UniProtKB-KW"/>
</dbReference>
<evidence type="ECO:0000256" key="11">
    <source>
        <dbReference type="ARBA" id="ARBA00022908"/>
    </source>
</evidence>
<dbReference type="GO" id="GO:0004519">
    <property type="term" value="F:endonuclease activity"/>
    <property type="evidence" value="ECO:0007669"/>
    <property type="project" value="UniProtKB-KW"/>
</dbReference>
<keyword evidence="19" id="KW-1185">Reference proteome</keyword>
<evidence type="ECO:0000256" key="15">
    <source>
        <dbReference type="ARBA" id="ARBA00023172"/>
    </source>
</evidence>
<keyword evidence="13" id="KW-0548">Nucleotidyltransferase</keyword>
<dbReference type="SUPFAM" id="SSF53098">
    <property type="entry name" value="Ribonuclease H-like"/>
    <property type="match status" value="1"/>
</dbReference>
<dbReference type="InterPro" id="IPR036397">
    <property type="entry name" value="RNaseH_sf"/>
</dbReference>
<dbReference type="InterPro" id="IPR012337">
    <property type="entry name" value="RNaseH-like_sf"/>
</dbReference>
<organism evidence="18 19">
    <name type="scientific">Phytophthora fragariaefolia</name>
    <dbReference type="NCBI Taxonomy" id="1490495"/>
    <lineage>
        <taxon>Eukaryota</taxon>
        <taxon>Sar</taxon>
        <taxon>Stramenopiles</taxon>
        <taxon>Oomycota</taxon>
        <taxon>Peronosporomycetes</taxon>
        <taxon>Peronosporales</taxon>
        <taxon>Peronosporaceae</taxon>
        <taxon>Phytophthora</taxon>
    </lineage>
</organism>
<evidence type="ECO:0000256" key="14">
    <source>
        <dbReference type="ARBA" id="ARBA00023113"/>
    </source>
</evidence>
<dbReference type="Pfam" id="PF22936">
    <property type="entry name" value="Pol_BBD"/>
    <property type="match status" value="1"/>
</dbReference>
<evidence type="ECO:0000259" key="17">
    <source>
        <dbReference type="Pfam" id="PF22936"/>
    </source>
</evidence>
<evidence type="ECO:0000256" key="7">
    <source>
        <dbReference type="ARBA" id="ARBA00022759"/>
    </source>
</evidence>
<keyword evidence="14" id="KW-0917">Virion maturation</keyword>
<dbReference type="InterPro" id="IPR054722">
    <property type="entry name" value="PolX-like_BBD"/>
</dbReference>